<evidence type="ECO:0000259" key="4">
    <source>
        <dbReference type="Pfam" id="PF00676"/>
    </source>
</evidence>
<dbReference type="InterPro" id="IPR050642">
    <property type="entry name" value="PDH_E1_Alpha_Subunit"/>
</dbReference>
<dbReference type="AlphaFoldDB" id="A0A6J6CNB2"/>
<dbReference type="InterPro" id="IPR029061">
    <property type="entry name" value="THDP-binding"/>
</dbReference>
<comment type="cofactor">
    <cofactor evidence="1">
        <name>thiamine diphosphate</name>
        <dbReference type="ChEBI" id="CHEBI:58937"/>
    </cofactor>
</comment>
<reference evidence="5" key="1">
    <citation type="submission" date="2020-05" db="EMBL/GenBank/DDBJ databases">
        <authorList>
            <person name="Chiriac C."/>
            <person name="Salcher M."/>
            <person name="Ghai R."/>
            <person name="Kavagutti S V."/>
        </authorList>
    </citation>
    <scope>NUCLEOTIDE SEQUENCE</scope>
</reference>
<evidence type="ECO:0000313" key="5">
    <source>
        <dbReference type="EMBL" id="CAB4553011.1"/>
    </source>
</evidence>
<dbReference type="InterPro" id="IPR001017">
    <property type="entry name" value="DH_E1"/>
</dbReference>
<name>A0A6J6CNB2_9ZZZZ</name>
<evidence type="ECO:0000256" key="3">
    <source>
        <dbReference type="ARBA" id="ARBA00023052"/>
    </source>
</evidence>
<sequence length="327" mass="34885">MSAQLERRKAVQTDEVAGYERMLEIREFENQINGLFAAGLIRGTTHLCLGQEALDIAIAAELRPSDTVMATYRGHGVALALGLTPESVLGEIMGKTNGCCGGVGGSMHLADMSVGLLPTSAIVGGGIPIAAGAALAYQLLGQDNVGVAIFGDGATNIGAFHEGLNLAAIWNLPAIFICDNNVYGEYSRIDKTTPLEDLHMRAESYKMPHYAVDGMDVAATRKGIKEAVDRARSGGGPTLIEAKTYRFAGHSRADKALYRPEGELEKWQERDPIKLTEEGLVKRGLLDAAKIEKMRADMTKTIEGVVATCQAAPSPTVASMFENVFTS</sequence>
<dbReference type="CDD" id="cd02000">
    <property type="entry name" value="TPP_E1_PDC_ADC_BCADC"/>
    <property type="match status" value="1"/>
</dbReference>
<dbReference type="GO" id="GO:0004739">
    <property type="term" value="F:pyruvate dehydrogenase (acetyl-transferring) activity"/>
    <property type="evidence" value="ECO:0007669"/>
    <property type="project" value="TreeGrafter"/>
</dbReference>
<organism evidence="5">
    <name type="scientific">freshwater metagenome</name>
    <dbReference type="NCBI Taxonomy" id="449393"/>
    <lineage>
        <taxon>unclassified sequences</taxon>
        <taxon>metagenomes</taxon>
        <taxon>ecological metagenomes</taxon>
    </lineage>
</organism>
<dbReference type="SUPFAM" id="SSF52518">
    <property type="entry name" value="Thiamin diphosphate-binding fold (THDP-binding)"/>
    <property type="match status" value="1"/>
</dbReference>
<evidence type="ECO:0000256" key="2">
    <source>
        <dbReference type="ARBA" id="ARBA00023002"/>
    </source>
</evidence>
<protein>
    <submittedName>
        <fullName evidence="5">Unannotated protein</fullName>
    </submittedName>
</protein>
<keyword evidence="2" id="KW-0560">Oxidoreductase</keyword>
<dbReference type="PANTHER" id="PTHR11516:SF41">
    <property type="entry name" value="3-METHYL-2-OXOBUTANOATE DEHYDROGENASE SUBUNIT ALPHA"/>
    <property type="match status" value="1"/>
</dbReference>
<dbReference type="Pfam" id="PF00676">
    <property type="entry name" value="E1_dh"/>
    <property type="match status" value="1"/>
</dbReference>
<dbReference type="PANTHER" id="PTHR11516">
    <property type="entry name" value="PYRUVATE DEHYDROGENASE E1 COMPONENT, ALPHA SUBUNIT BACTERIAL AND ORGANELLAR"/>
    <property type="match status" value="1"/>
</dbReference>
<accession>A0A6J6CNB2</accession>
<dbReference type="GO" id="GO:0006086">
    <property type="term" value="P:pyruvate decarboxylation to acetyl-CoA"/>
    <property type="evidence" value="ECO:0007669"/>
    <property type="project" value="TreeGrafter"/>
</dbReference>
<proteinExistence type="predicted"/>
<feature type="domain" description="Dehydrogenase E1 component" evidence="4">
    <location>
        <begin position="21"/>
        <end position="317"/>
    </location>
</feature>
<evidence type="ECO:0000256" key="1">
    <source>
        <dbReference type="ARBA" id="ARBA00001964"/>
    </source>
</evidence>
<dbReference type="Gene3D" id="3.40.50.970">
    <property type="match status" value="1"/>
</dbReference>
<keyword evidence="3" id="KW-0786">Thiamine pyrophosphate</keyword>
<dbReference type="EMBL" id="CAEZSV010000084">
    <property type="protein sequence ID" value="CAB4553011.1"/>
    <property type="molecule type" value="Genomic_DNA"/>
</dbReference>
<gene>
    <name evidence="5" type="ORF">UFOPK1506_00576</name>
</gene>